<gene>
    <name evidence="3" type="ORF">FIBSPDRAFT_427198</name>
</gene>
<feature type="signal peptide" evidence="2">
    <location>
        <begin position="1"/>
        <end position="19"/>
    </location>
</feature>
<feature type="region of interest" description="Disordered" evidence="1">
    <location>
        <begin position="68"/>
        <end position="105"/>
    </location>
</feature>
<dbReference type="Proteomes" id="UP000076532">
    <property type="component" value="Unassembled WGS sequence"/>
</dbReference>
<protein>
    <submittedName>
        <fullName evidence="3">Uncharacterized protein</fullName>
    </submittedName>
</protein>
<name>A0A166MS93_9AGAM</name>
<keyword evidence="2" id="KW-0732">Signal</keyword>
<keyword evidence="4" id="KW-1185">Reference proteome</keyword>
<accession>A0A166MS93</accession>
<evidence type="ECO:0000256" key="2">
    <source>
        <dbReference type="SAM" id="SignalP"/>
    </source>
</evidence>
<evidence type="ECO:0000313" key="3">
    <source>
        <dbReference type="EMBL" id="KZP24261.1"/>
    </source>
</evidence>
<organism evidence="3 4">
    <name type="scientific">Athelia psychrophila</name>
    <dbReference type="NCBI Taxonomy" id="1759441"/>
    <lineage>
        <taxon>Eukaryota</taxon>
        <taxon>Fungi</taxon>
        <taxon>Dikarya</taxon>
        <taxon>Basidiomycota</taxon>
        <taxon>Agaricomycotina</taxon>
        <taxon>Agaricomycetes</taxon>
        <taxon>Agaricomycetidae</taxon>
        <taxon>Atheliales</taxon>
        <taxon>Atheliaceae</taxon>
        <taxon>Athelia</taxon>
    </lineage>
</organism>
<dbReference type="AlphaFoldDB" id="A0A166MS93"/>
<proteinExistence type="predicted"/>
<reference evidence="3 4" key="1">
    <citation type="journal article" date="2016" name="Mol. Biol. Evol.">
        <title>Comparative Genomics of Early-Diverging Mushroom-Forming Fungi Provides Insights into the Origins of Lignocellulose Decay Capabilities.</title>
        <authorList>
            <person name="Nagy L.G."/>
            <person name="Riley R."/>
            <person name="Tritt A."/>
            <person name="Adam C."/>
            <person name="Daum C."/>
            <person name="Floudas D."/>
            <person name="Sun H."/>
            <person name="Yadav J.S."/>
            <person name="Pangilinan J."/>
            <person name="Larsson K.H."/>
            <person name="Matsuura K."/>
            <person name="Barry K."/>
            <person name="Labutti K."/>
            <person name="Kuo R."/>
            <person name="Ohm R.A."/>
            <person name="Bhattacharya S.S."/>
            <person name="Shirouzu T."/>
            <person name="Yoshinaga Y."/>
            <person name="Martin F.M."/>
            <person name="Grigoriev I.V."/>
            <person name="Hibbett D.S."/>
        </authorList>
    </citation>
    <scope>NUCLEOTIDE SEQUENCE [LARGE SCALE GENOMIC DNA]</scope>
    <source>
        <strain evidence="3 4">CBS 109695</strain>
    </source>
</reference>
<evidence type="ECO:0000256" key="1">
    <source>
        <dbReference type="SAM" id="MobiDB-lite"/>
    </source>
</evidence>
<sequence>MLSAMGVFGFIAQTLLTMGLQRETAGRGTLAVYIQLTKSGAASPTTATSVRGVGVGQALAIEEGRGLLAHADTDGENVDSPDGRRTDRPIQAVGAGVGQDSKNSN</sequence>
<feature type="chain" id="PRO_5007877489" evidence="2">
    <location>
        <begin position="20"/>
        <end position="105"/>
    </location>
</feature>
<evidence type="ECO:0000313" key="4">
    <source>
        <dbReference type="Proteomes" id="UP000076532"/>
    </source>
</evidence>
<dbReference type="OrthoDB" id="306876at2759"/>
<dbReference type="EMBL" id="KV417527">
    <property type="protein sequence ID" value="KZP24261.1"/>
    <property type="molecule type" value="Genomic_DNA"/>
</dbReference>